<dbReference type="PROSITE" id="PS51781">
    <property type="entry name" value="SH3B"/>
    <property type="match status" value="1"/>
</dbReference>
<dbReference type="PANTHER" id="PTHR34408:SF1">
    <property type="entry name" value="GLYCOSYL HYDROLASE FAMILY 19 DOMAIN-CONTAINING PROTEIN HI_1415"/>
    <property type="match status" value="1"/>
</dbReference>
<dbReference type="SMART" id="SM00287">
    <property type="entry name" value="SH3b"/>
    <property type="match status" value="2"/>
</dbReference>
<protein>
    <recommendedName>
        <fullName evidence="1">SH3b domain-containing protein</fullName>
    </recommendedName>
</protein>
<dbReference type="InterPro" id="IPR052354">
    <property type="entry name" value="Cell_Wall_Dynamics_Protein"/>
</dbReference>
<organism evidence="2">
    <name type="scientific">hydrothermal vent metagenome</name>
    <dbReference type="NCBI Taxonomy" id="652676"/>
    <lineage>
        <taxon>unclassified sequences</taxon>
        <taxon>metagenomes</taxon>
        <taxon>ecological metagenomes</taxon>
    </lineage>
</organism>
<gene>
    <name evidence="2" type="ORF">MNBD_UNCLBAC01-1508</name>
</gene>
<proteinExistence type="predicted"/>
<dbReference type="AlphaFoldDB" id="A0A3B1D4L1"/>
<dbReference type="InterPro" id="IPR003646">
    <property type="entry name" value="SH3-like_bac-type"/>
</dbReference>
<accession>A0A3B1D4L1</accession>
<evidence type="ECO:0000313" key="2">
    <source>
        <dbReference type="EMBL" id="VAX37806.1"/>
    </source>
</evidence>
<feature type="domain" description="SH3b" evidence="1">
    <location>
        <begin position="103"/>
        <end position="166"/>
    </location>
</feature>
<name>A0A3B1D4L1_9ZZZZ</name>
<sequence>MRTSEVFLIPMSFHISLSLLFLIFHIICAPVFAQQERFPFVAEAITDRVHVRAGQSENFESLYRLDRGTKIVVLDKQYSWYKVKLSVAAKSFISSKYVQSGDGQLGTISGTRVNVRAGKGINHSILGQLTKGDRVTILEEFDGWVRIAPIRESYGWVKENFIVFKSKDVALYKPIVLKVKKPVVPVKVEIAPAVEPQEIFLDVKEIVEVKDEKVQKVEEKQEYFVAVMGYLKKTGAKKYTLLINNRLKYYVDGNAEILDQFLDYQVTVEGSVQDKAQLSDVPKTMFISKIELVL</sequence>
<evidence type="ECO:0000259" key="1">
    <source>
        <dbReference type="PROSITE" id="PS51781"/>
    </source>
</evidence>
<reference evidence="2" key="1">
    <citation type="submission" date="2018-06" db="EMBL/GenBank/DDBJ databases">
        <authorList>
            <person name="Zhirakovskaya E."/>
        </authorList>
    </citation>
    <scope>NUCLEOTIDE SEQUENCE</scope>
</reference>
<dbReference type="EMBL" id="UOGJ01000137">
    <property type="protein sequence ID" value="VAX37806.1"/>
    <property type="molecule type" value="Genomic_DNA"/>
</dbReference>
<dbReference type="Gene3D" id="2.30.30.40">
    <property type="entry name" value="SH3 Domains"/>
    <property type="match status" value="2"/>
</dbReference>
<dbReference type="Pfam" id="PF08239">
    <property type="entry name" value="SH3_3"/>
    <property type="match status" value="2"/>
</dbReference>
<dbReference type="PANTHER" id="PTHR34408">
    <property type="entry name" value="FAMILY PROTEIN, PUTATIVE-RELATED"/>
    <property type="match status" value="1"/>
</dbReference>